<dbReference type="CDD" id="cd02968">
    <property type="entry name" value="SCO"/>
    <property type="match status" value="1"/>
</dbReference>
<gene>
    <name evidence="6" type="ORF">GTZ93_34665</name>
</gene>
<evidence type="ECO:0000256" key="4">
    <source>
        <dbReference type="SAM" id="MobiDB-lite"/>
    </source>
</evidence>
<evidence type="ECO:0000256" key="2">
    <source>
        <dbReference type="PIRSR" id="PIRSR603782-1"/>
    </source>
</evidence>
<dbReference type="Gene3D" id="3.40.30.10">
    <property type="entry name" value="Glutaredoxin"/>
    <property type="match status" value="1"/>
</dbReference>
<dbReference type="InterPro" id="IPR003782">
    <property type="entry name" value="SCO1/SenC"/>
</dbReference>
<dbReference type="EMBL" id="JAAAPK010000012">
    <property type="protein sequence ID" value="NBC44953.1"/>
    <property type="molecule type" value="Genomic_DNA"/>
</dbReference>
<comment type="similarity">
    <text evidence="1">Belongs to the SCO1/2 family.</text>
</comment>
<feature type="transmembrane region" description="Helical" evidence="5">
    <location>
        <begin position="75"/>
        <end position="96"/>
    </location>
</feature>
<evidence type="ECO:0000313" key="7">
    <source>
        <dbReference type="Proteomes" id="UP000537825"/>
    </source>
</evidence>
<evidence type="ECO:0000256" key="1">
    <source>
        <dbReference type="ARBA" id="ARBA00010996"/>
    </source>
</evidence>
<keyword evidence="5" id="KW-0812">Transmembrane</keyword>
<keyword evidence="5" id="KW-0472">Membrane</keyword>
<keyword evidence="3" id="KW-1015">Disulfide bond</keyword>
<feature type="region of interest" description="Disordered" evidence="4">
    <location>
        <begin position="1"/>
        <end position="24"/>
    </location>
</feature>
<reference evidence="6 7" key="1">
    <citation type="submission" date="2020-01" db="EMBL/GenBank/DDBJ databases">
        <title>The draft genome sequence of Corallococcus exiguus DSM 14696.</title>
        <authorList>
            <person name="Zhang X."/>
            <person name="Zhu H."/>
        </authorList>
    </citation>
    <scope>NUCLEOTIDE SEQUENCE [LARGE SCALE GENOMIC DNA]</scope>
    <source>
        <strain evidence="6 7">DSM 14696</strain>
    </source>
</reference>
<evidence type="ECO:0000256" key="5">
    <source>
        <dbReference type="SAM" id="Phobius"/>
    </source>
</evidence>
<keyword evidence="2" id="KW-0479">Metal-binding</keyword>
<dbReference type="SUPFAM" id="SSF52833">
    <property type="entry name" value="Thioredoxin-like"/>
    <property type="match status" value="1"/>
</dbReference>
<keyword evidence="2" id="KW-0186">Copper</keyword>
<feature type="binding site" evidence="2">
    <location>
        <position position="145"/>
    </location>
    <ligand>
        <name>Cu cation</name>
        <dbReference type="ChEBI" id="CHEBI:23378"/>
    </ligand>
</feature>
<dbReference type="PANTHER" id="PTHR12151">
    <property type="entry name" value="ELECTRON TRANSPORT PROTIN SCO1/SENC FAMILY MEMBER"/>
    <property type="match status" value="1"/>
</dbReference>
<accession>A0A7X5BX78</accession>
<sequence>MGHDLRASTHPTSPQGAPCPPRSGHSPSCLACGQPLPRQARRLCAPRRCRTCRRMSVESPSPSAAPRSRPVRRSWVWAGIAVASLGFMGVAVHDLVQGRSQPPPRLGALPDFTFTRQDGQPFGLKQLRGHPFIANFIFTRCPTVCPVFTQKMARVQEHTSKLGTDLQLVSFSVDPAYDTPERLAEYGKKYQADFTRWNFLTGDYATLKDTIVQGFKISMGREAGAPEDDLLSIFHGTHFVLVDGTGEIRGYYDSADPEATQKLETDAFRITREEG</sequence>
<dbReference type="Pfam" id="PF02630">
    <property type="entry name" value="SCO1-SenC"/>
    <property type="match status" value="1"/>
</dbReference>
<organism evidence="6 7">
    <name type="scientific">Corallococcus exiguus</name>
    <dbReference type="NCBI Taxonomy" id="83462"/>
    <lineage>
        <taxon>Bacteria</taxon>
        <taxon>Pseudomonadati</taxon>
        <taxon>Myxococcota</taxon>
        <taxon>Myxococcia</taxon>
        <taxon>Myxococcales</taxon>
        <taxon>Cystobacterineae</taxon>
        <taxon>Myxococcaceae</taxon>
        <taxon>Corallococcus</taxon>
    </lineage>
</organism>
<dbReference type="GO" id="GO:0046872">
    <property type="term" value="F:metal ion binding"/>
    <property type="evidence" value="ECO:0007669"/>
    <property type="project" value="UniProtKB-KW"/>
</dbReference>
<dbReference type="Proteomes" id="UP000537825">
    <property type="component" value="Unassembled WGS sequence"/>
</dbReference>
<protein>
    <submittedName>
        <fullName evidence="6">Redoxin domain-containing protein</fullName>
    </submittedName>
</protein>
<comment type="caution">
    <text evidence="6">The sequence shown here is derived from an EMBL/GenBank/DDBJ whole genome shotgun (WGS) entry which is preliminary data.</text>
</comment>
<keyword evidence="7" id="KW-1185">Reference proteome</keyword>
<feature type="disulfide bond" description="Redox-active" evidence="3">
    <location>
        <begin position="141"/>
        <end position="145"/>
    </location>
</feature>
<proteinExistence type="inferred from homology"/>
<dbReference type="PANTHER" id="PTHR12151:SF25">
    <property type="entry name" value="LINALOOL DEHYDRATASE_ISOMERASE DOMAIN-CONTAINING PROTEIN"/>
    <property type="match status" value="1"/>
</dbReference>
<dbReference type="AlphaFoldDB" id="A0A7X5BX78"/>
<evidence type="ECO:0000256" key="3">
    <source>
        <dbReference type="PIRSR" id="PIRSR603782-2"/>
    </source>
</evidence>
<dbReference type="InterPro" id="IPR036249">
    <property type="entry name" value="Thioredoxin-like_sf"/>
</dbReference>
<feature type="binding site" evidence="2">
    <location>
        <position position="141"/>
    </location>
    <ligand>
        <name>Cu cation</name>
        <dbReference type="ChEBI" id="CHEBI:23378"/>
    </ligand>
</feature>
<name>A0A7X5BX78_9BACT</name>
<evidence type="ECO:0000313" key="6">
    <source>
        <dbReference type="EMBL" id="NBC44953.1"/>
    </source>
</evidence>
<keyword evidence="5" id="KW-1133">Transmembrane helix</keyword>
<feature type="binding site" evidence="2">
    <location>
        <position position="235"/>
    </location>
    <ligand>
        <name>Cu cation</name>
        <dbReference type="ChEBI" id="CHEBI:23378"/>
    </ligand>
</feature>